<keyword evidence="2" id="KW-1185">Reference proteome</keyword>
<dbReference type="SUPFAM" id="SSF52309">
    <property type="entry name" value="N-(deoxy)ribosyltransferase-like"/>
    <property type="match status" value="1"/>
</dbReference>
<name>A0A081FTH0_9GAMM</name>
<evidence type="ECO:0000313" key="2">
    <source>
        <dbReference type="Proteomes" id="UP000028252"/>
    </source>
</evidence>
<evidence type="ECO:0000313" key="1">
    <source>
        <dbReference type="EMBL" id="KEA61825.1"/>
    </source>
</evidence>
<reference evidence="1 2" key="1">
    <citation type="submission" date="2014-04" db="EMBL/GenBank/DDBJ databases">
        <title>Marinobacterium kochiensis sp. nov., isolated from sediment sample collected from Kochi backwaters in Kerala, India.</title>
        <authorList>
            <person name="Singh A."/>
            <person name="Pinnaka A.K."/>
        </authorList>
    </citation>
    <scope>NUCLEOTIDE SEQUENCE [LARGE SCALE GENOMIC DNA]</scope>
    <source>
        <strain evidence="1 2">AK27</strain>
    </source>
</reference>
<dbReference type="GO" id="GO:0009159">
    <property type="term" value="P:deoxyribonucleoside monophosphate catabolic process"/>
    <property type="evidence" value="ECO:0007669"/>
    <property type="project" value="TreeGrafter"/>
</dbReference>
<dbReference type="GO" id="GO:0070694">
    <property type="term" value="F:5-hydroxymethyl-dUMP N-hydrolase activity"/>
    <property type="evidence" value="ECO:0007669"/>
    <property type="project" value="TreeGrafter"/>
</dbReference>
<accession>A0A081FTH0</accession>
<dbReference type="PANTHER" id="PTHR15364:SF0">
    <property type="entry name" value="2'-DEOXYNUCLEOSIDE 5'-PHOSPHATE N-HYDROLASE 1"/>
    <property type="match status" value="1"/>
</dbReference>
<proteinExistence type="predicted"/>
<dbReference type="Proteomes" id="UP000028252">
    <property type="component" value="Unassembled WGS sequence"/>
</dbReference>
<dbReference type="PANTHER" id="PTHR15364">
    <property type="entry name" value="2'-DEOXYNUCLEOSIDE 5'-PHOSPHATE N-HYDROLASE 1"/>
    <property type="match status" value="1"/>
</dbReference>
<dbReference type="OrthoDB" id="9795789at2"/>
<comment type="caution">
    <text evidence="1">The sequence shown here is derived from an EMBL/GenBank/DDBJ whole genome shotgun (WGS) entry which is preliminary data.</text>
</comment>
<dbReference type="GO" id="GO:0016740">
    <property type="term" value="F:transferase activity"/>
    <property type="evidence" value="ECO:0007669"/>
    <property type="project" value="UniProtKB-KW"/>
</dbReference>
<organism evidence="1 2">
    <name type="scientific">Marinobacterium lacunae</name>
    <dbReference type="NCBI Taxonomy" id="1232683"/>
    <lineage>
        <taxon>Bacteria</taxon>
        <taxon>Pseudomonadati</taxon>
        <taxon>Pseudomonadota</taxon>
        <taxon>Gammaproteobacteria</taxon>
        <taxon>Oceanospirillales</taxon>
        <taxon>Oceanospirillaceae</taxon>
        <taxon>Marinobacterium</taxon>
    </lineage>
</organism>
<protein>
    <submittedName>
        <fullName evidence="1">Nucleoside 2-deoxyribosyltransferase</fullName>
    </submittedName>
</protein>
<keyword evidence="1" id="KW-0808">Transferase</keyword>
<dbReference type="Pfam" id="PF05014">
    <property type="entry name" value="Nuc_deoxyrib_tr"/>
    <property type="match status" value="1"/>
</dbReference>
<dbReference type="Gene3D" id="3.40.50.450">
    <property type="match status" value="1"/>
</dbReference>
<gene>
    <name evidence="1" type="ORF">ADIMK_3972</name>
</gene>
<dbReference type="EMBL" id="JMQN01000059">
    <property type="protein sequence ID" value="KEA61825.1"/>
    <property type="molecule type" value="Genomic_DNA"/>
</dbReference>
<dbReference type="eggNOG" id="COG3613">
    <property type="taxonomic scope" value="Bacteria"/>
</dbReference>
<dbReference type="RefSeq" id="WP_051693164.1">
    <property type="nucleotide sequence ID" value="NZ_JMQN01000059.1"/>
</dbReference>
<dbReference type="PATRIC" id="fig|1232683.4.peg.3908"/>
<dbReference type="STRING" id="1232683.ADIMK_3972"/>
<sequence length="178" mass="19566">MMRKIYLAGPDVFRRDAKALGQAKADICAEFGFEGLFPLDSNVDLTGLSPFQSGVAIYNADIDLMNRCDLIVANMTPFRGPGIDGGTAFEMGYMRAQGKPVWGYTLDTRDYGDRVEHAEPGWDHDDQHIEAFGMSDNLMMVGAIAESGGSLLRVEGDPKRMEDHLRAFRAVIEALSSL</sequence>
<dbReference type="AlphaFoldDB" id="A0A081FTH0"/>
<dbReference type="InterPro" id="IPR051239">
    <property type="entry name" value="2'-dNMP_N-hydrolase"/>
</dbReference>
<dbReference type="InterPro" id="IPR007710">
    <property type="entry name" value="Nucleoside_deoxyribTrfase"/>
</dbReference>